<organism evidence="1 2">
    <name type="scientific">Bradyrhizobium denitrificans</name>
    <dbReference type="NCBI Taxonomy" id="2734912"/>
    <lineage>
        <taxon>Bacteria</taxon>
        <taxon>Pseudomonadati</taxon>
        <taxon>Pseudomonadota</taxon>
        <taxon>Alphaproteobacteria</taxon>
        <taxon>Hyphomicrobiales</taxon>
        <taxon>Nitrobacteraceae</taxon>
        <taxon>Bradyrhizobium</taxon>
    </lineage>
</organism>
<dbReference type="InterPro" id="IPR027417">
    <property type="entry name" value="P-loop_NTPase"/>
</dbReference>
<dbReference type="RefSeq" id="WP_172236626.1">
    <property type="nucleotide sequence ID" value="NZ_JABFDP010000010.1"/>
</dbReference>
<dbReference type="EMBL" id="JAFCLK010000009">
    <property type="protein sequence ID" value="MBR1136439.1"/>
    <property type="molecule type" value="Genomic_DNA"/>
</dbReference>
<name>A0ABS5G577_9BRAD</name>
<dbReference type="SUPFAM" id="SSF52540">
    <property type="entry name" value="P-loop containing nucleoside triphosphate hydrolases"/>
    <property type="match status" value="1"/>
</dbReference>
<evidence type="ECO:0008006" key="3">
    <source>
        <dbReference type="Google" id="ProtNLM"/>
    </source>
</evidence>
<comment type="caution">
    <text evidence="1">The sequence shown here is derived from an EMBL/GenBank/DDBJ whole genome shotgun (WGS) entry which is preliminary data.</text>
</comment>
<gene>
    <name evidence="1" type="ORF">JQ619_11725</name>
</gene>
<accession>A0ABS5G577</accession>
<proteinExistence type="predicted"/>
<keyword evidence="2" id="KW-1185">Reference proteome</keyword>
<dbReference type="Gene3D" id="3.40.50.300">
    <property type="entry name" value="P-loop containing nucleotide triphosphate hydrolases"/>
    <property type="match status" value="1"/>
</dbReference>
<sequence>MAQRAEEASLVVAHETRYYRVVMTRPVCSIRSKLVIVEGIMGSGKSTSVRRIANRLNGSGIAALGITEGVSPHPIRFDWNEPWADMPATQLAKSAAACWRTYVNTASMSERITVVDGQLFHGNLTSLFLLDADTALIRGYIREVVAAIKPLCPLLIYFNQDDVDRAIRTVAAERGDAWVTYQVDWKLGSPYAVRHGLIGLDGLIELYRHYRKLTDRLYAELDIPKISIENSGREWSKYEATIDTILMHPHGTAEMTNLD</sequence>
<reference evidence="2" key="1">
    <citation type="journal article" date="2021" name="ISME J.">
        <title>Evolutionary origin and ecological implication of a unique nif island in free-living Bradyrhizobium lineages.</title>
        <authorList>
            <person name="Tao J."/>
        </authorList>
    </citation>
    <scope>NUCLEOTIDE SEQUENCE [LARGE SCALE GENOMIC DNA]</scope>
    <source>
        <strain evidence="2">SZCCT0094</strain>
    </source>
</reference>
<evidence type="ECO:0000313" key="1">
    <source>
        <dbReference type="EMBL" id="MBR1136439.1"/>
    </source>
</evidence>
<dbReference type="Proteomes" id="UP001314635">
    <property type="component" value="Unassembled WGS sequence"/>
</dbReference>
<evidence type="ECO:0000313" key="2">
    <source>
        <dbReference type="Proteomes" id="UP001314635"/>
    </source>
</evidence>
<protein>
    <recommendedName>
        <fullName evidence="3">Deoxynucleoside kinase domain-containing protein</fullName>
    </recommendedName>
</protein>